<evidence type="ECO:0000256" key="2">
    <source>
        <dbReference type="ARBA" id="ARBA00006434"/>
    </source>
</evidence>
<evidence type="ECO:0000256" key="12">
    <source>
        <dbReference type="ARBA" id="ARBA00033708"/>
    </source>
</evidence>
<keyword evidence="6" id="KW-0769">Symport</keyword>
<evidence type="ECO:0000313" key="15">
    <source>
        <dbReference type="EMBL" id="MBM6703647.1"/>
    </source>
</evidence>
<evidence type="ECO:0000256" key="9">
    <source>
        <dbReference type="ARBA" id="ARBA00023065"/>
    </source>
</evidence>
<dbReference type="EMBL" id="JACJJC010000004">
    <property type="protein sequence ID" value="MBM6703647.1"/>
    <property type="molecule type" value="Genomic_DNA"/>
</dbReference>
<keyword evidence="4" id="KW-1003">Cell membrane</keyword>
<gene>
    <name evidence="15" type="ORF">H6A60_03980</name>
</gene>
<comment type="caution">
    <text evidence="15">The sequence shown here is derived from an EMBL/GenBank/DDBJ whole genome shotgun (WGS) entry which is preliminary data.</text>
</comment>
<evidence type="ECO:0000256" key="6">
    <source>
        <dbReference type="ARBA" id="ARBA00022847"/>
    </source>
</evidence>
<sequence>MNHVIDTATMTVPFLCVIILYCLILTGLGWYGSQKNKGLSDYFTMSGKAGAILTGIAYFSTQYSMSTFMGVPGSIYHVGYAGMSVSVPGIAFSMLIPALLVGRRLITLGHRYNMLTMADYLADRYESTGVRGLLAVLMLIFLVSMMGAQTIGGGVIFTTYTGAPEWVGIVVMGVTVMLYCMAGGIRSIMLTDLIQGILMVVTAVVTFFVSLKLGGGLEVINEKLAAMDTNYVSFPGHNNSYPWQGYVSMIVMWSFFAIGQPHLFTKFFTMKDHKTMFKAVILGTLGMWFSASFIEWCGVTGIISFPGLEGKQSDFVVPLILQGGLSPILSSLMIAGIFSAGMSTISSLLLTATSAASRDLYQKILKRNATDEETLRLSKVITVCLGIIAIGIGIYKPGSIFQIVLFAYGGLGIWAAPILLGMYWRRTTTAAVYVGVISAEILYVLMVVKFTSWSFGFNPLIVAWAFAMVVMIVVSLLTKPASEATIRRHFDDLDRRADAA</sequence>
<feature type="transmembrane region" description="Helical" evidence="14">
    <location>
        <begin position="240"/>
        <end position="258"/>
    </location>
</feature>
<dbReference type="PROSITE" id="PS50283">
    <property type="entry name" value="NA_SOLUT_SYMP_3"/>
    <property type="match status" value="1"/>
</dbReference>
<name>A0ABS2DR80_9BURK</name>
<feature type="transmembrane region" description="Helical" evidence="14">
    <location>
        <begin position="279"/>
        <end position="308"/>
    </location>
</feature>
<evidence type="ECO:0000256" key="10">
    <source>
        <dbReference type="ARBA" id="ARBA00023136"/>
    </source>
</evidence>
<dbReference type="Pfam" id="PF00474">
    <property type="entry name" value="SSF"/>
    <property type="match status" value="1"/>
</dbReference>
<feature type="transmembrane region" description="Helical" evidence="14">
    <location>
        <begin position="460"/>
        <end position="478"/>
    </location>
</feature>
<feature type="transmembrane region" description="Helical" evidence="14">
    <location>
        <begin position="328"/>
        <end position="356"/>
    </location>
</feature>
<keyword evidence="11" id="KW-0739">Sodium transport</keyword>
<dbReference type="NCBIfam" id="TIGR00813">
    <property type="entry name" value="sss"/>
    <property type="match status" value="1"/>
</dbReference>
<feature type="transmembrane region" description="Helical" evidence="14">
    <location>
        <begin position="197"/>
        <end position="220"/>
    </location>
</feature>
<evidence type="ECO:0000256" key="7">
    <source>
        <dbReference type="ARBA" id="ARBA00022989"/>
    </source>
</evidence>
<keyword evidence="9" id="KW-0406">Ion transport</keyword>
<dbReference type="Gene3D" id="1.20.1730.10">
    <property type="entry name" value="Sodium/glucose cotransporter"/>
    <property type="match status" value="1"/>
</dbReference>
<proteinExistence type="inferred from homology"/>
<dbReference type="PANTHER" id="PTHR48086">
    <property type="entry name" value="SODIUM/PROLINE SYMPORTER-RELATED"/>
    <property type="match status" value="1"/>
</dbReference>
<feature type="transmembrane region" description="Helical" evidence="14">
    <location>
        <begin position="12"/>
        <end position="30"/>
    </location>
</feature>
<feature type="transmembrane region" description="Helical" evidence="14">
    <location>
        <begin position="166"/>
        <end position="185"/>
    </location>
</feature>
<evidence type="ECO:0000256" key="5">
    <source>
        <dbReference type="ARBA" id="ARBA00022692"/>
    </source>
</evidence>
<keyword evidence="8" id="KW-0915">Sodium</keyword>
<comment type="catalytic activity">
    <reaction evidence="12">
        <text>L-proline(in) + Na(+)(in) = L-proline(out) + Na(+)(out)</text>
        <dbReference type="Rhea" id="RHEA:28967"/>
        <dbReference type="ChEBI" id="CHEBI:29101"/>
        <dbReference type="ChEBI" id="CHEBI:60039"/>
    </reaction>
</comment>
<feature type="transmembrane region" description="Helical" evidence="14">
    <location>
        <begin position="80"/>
        <end position="101"/>
    </location>
</feature>
<dbReference type="PANTHER" id="PTHR48086:SF3">
    <property type="entry name" value="SODIUM_PROLINE SYMPORTER"/>
    <property type="match status" value="1"/>
</dbReference>
<keyword evidence="16" id="KW-1185">Reference proteome</keyword>
<keyword evidence="3" id="KW-0813">Transport</keyword>
<evidence type="ECO:0000256" key="4">
    <source>
        <dbReference type="ARBA" id="ARBA00022475"/>
    </source>
</evidence>
<dbReference type="CDD" id="cd10322">
    <property type="entry name" value="SLC5sbd"/>
    <property type="match status" value="1"/>
</dbReference>
<feature type="transmembrane region" description="Helical" evidence="14">
    <location>
        <begin position="430"/>
        <end position="448"/>
    </location>
</feature>
<evidence type="ECO:0000256" key="11">
    <source>
        <dbReference type="ARBA" id="ARBA00023201"/>
    </source>
</evidence>
<dbReference type="InterPro" id="IPR001734">
    <property type="entry name" value="Na/solute_symporter"/>
</dbReference>
<dbReference type="Proteomes" id="UP000715095">
    <property type="component" value="Unassembled WGS sequence"/>
</dbReference>
<feature type="transmembrane region" description="Helical" evidence="14">
    <location>
        <begin position="401"/>
        <end position="423"/>
    </location>
</feature>
<dbReference type="RefSeq" id="WP_205102117.1">
    <property type="nucleotide sequence ID" value="NZ_JACJJC010000004.1"/>
</dbReference>
<evidence type="ECO:0000256" key="13">
    <source>
        <dbReference type="RuleBase" id="RU362091"/>
    </source>
</evidence>
<reference evidence="15 16" key="1">
    <citation type="journal article" date="2021" name="Sci. Rep.">
        <title>The distribution of antibiotic resistance genes in chicken gut microbiota commensals.</title>
        <authorList>
            <person name="Juricova H."/>
            <person name="Matiasovicova J."/>
            <person name="Kubasova T."/>
            <person name="Cejkova D."/>
            <person name="Rychlik I."/>
        </authorList>
    </citation>
    <scope>NUCLEOTIDE SEQUENCE [LARGE SCALE GENOMIC DNA]</scope>
    <source>
        <strain evidence="15 16">An829</strain>
    </source>
</reference>
<feature type="transmembrane region" description="Helical" evidence="14">
    <location>
        <begin position="42"/>
        <end position="60"/>
    </location>
</feature>
<evidence type="ECO:0000256" key="1">
    <source>
        <dbReference type="ARBA" id="ARBA00004651"/>
    </source>
</evidence>
<feature type="transmembrane region" description="Helical" evidence="14">
    <location>
        <begin position="377"/>
        <end position="395"/>
    </location>
</feature>
<evidence type="ECO:0000256" key="8">
    <source>
        <dbReference type="ARBA" id="ARBA00023053"/>
    </source>
</evidence>
<feature type="transmembrane region" description="Helical" evidence="14">
    <location>
        <begin position="133"/>
        <end position="160"/>
    </location>
</feature>
<comment type="subcellular location">
    <subcellularLocation>
        <location evidence="1">Cell membrane</location>
        <topology evidence="1">Multi-pass membrane protein</topology>
    </subcellularLocation>
</comment>
<protein>
    <submittedName>
        <fullName evidence="15">Sodium:solute symporter family protein</fullName>
    </submittedName>
</protein>
<dbReference type="InterPro" id="IPR050277">
    <property type="entry name" value="Sodium:Solute_Symporter"/>
</dbReference>
<organism evidence="15 16">
    <name type="scientific">Sutterella massiliensis</name>
    <dbReference type="NCBI Taxonomy" id="1816689"/>
    <lineage>
        <taxon>Bacteria</taxon>
        <taxon>Pseudomonadati</taxon>
        <taxon>Pseudomonadota</taxon>
        <taxon>Betaproteobacteria</taxon>
        <taxon>Burkholderiales</taxon>
        <taxon>Sutterellaceae</taxon>
        <taxon>Sutterella</taxon>
    </lineage>
</organism>
<dbReference type="InterPro" id="IPR038377">
    <property type="entry name" value="Na/Glc_symporter_sf"/>
</dbReference>
<evidence type="ECO:0000256" key="3">
    <source>
        <dbReference type="ARBA" id="ARBA00022448"/>
    </source>
</evidence>
<comment type="similarity">
    <text evidence="2 13">Belongs to the sodium:solute symporter (SSF) (TC 2.A.21) family.</text>
</comment>
<evidence type="ECO:0000256" key="14">
    <source>
        <dbReference type="SAM" id="Phobius"/>
    </source>
</evidence>
<keyword evidence="5 14" id="KW-0812">Transmembrane</keyword>
<keyword evidence="10 14" id="KW-0472">Membrane</keyword>
<evidence type="ECO:0000313" key="16">
    <source>
        <dbReference type="Proteomes" id="UP000715095"/>
    </source>
</evidence>
<keyword evidence="7 14" id="KW-1133">Transmembrane helix</keyword>
<accession>A0ABS2DR80</accession>